<dbReference type="AlphaFoldDB" id="A0AAW1NYM8"/>
<dbReference type="InterPro" id="IPR036259">
    <property type="entry name" value="MFS_trans_sf"/>
</dbReference>
<evidence type="ECO:0000313" key="10">
    <source>
        <dbReference type="Proteomes" id="UP001465755"/>
    </source>
</evidence>
<sequence length="487" mass="51122">MSAKRVYLAARGLIWPNAGADKSAEPDEPETALPRRQLSSVLLTQFFQGVQITLPFTLSAYMVRHFEGPDASEQLIGQLTGLMAAAAPFSRFLSSFPLGVVSDYVGRKSIILVSNITSSLGVVAYGASTNYLQAMLARLLPGLLNGSAVAMKSMLGESCDTTNQARAMAIFTLGWGMGSVVGPLLGGVLGEPCNQFDGFPLCQPGQLFDARPYLLPCLVTGGLGIVAFCSNLVLMDETLPRLQGKGSLYTKLRPARSSSDASSLQLTASSSMDDSSKHRHAPAETTAEETVAGAALVALSWNFLDELTPIFVSAPTKQRGLGLPLEAFTYPVIFGGVILVIYSLLLFPVYQKAVGPLHAVKVGLIGGLPCSVLVPAASLVGGKRIPEEAMLFLAMGIKGVFKIMSMTSSMVLINMAAPKSSIGAVNGAAMAFTSLARALGPALCGTAWALAVSLEIPGQQFLGFLLMAVAAVCTAFLYRGMKLPGRS</sequence>
<evidence type="ECO:0000256" key="6">
    <source>
        <dbReference type="SAM" id="MobiDB-lite"/>
    </source>
</evidence>
<dbReference type="PANTHER" id="PTHR23504:SF117">
    <property type="entry name" value="MAJOR FACILITATOR SUPERFAMILY PROTEIN"/>
    <property type="match status" value="1"/>
</dbReference>
<feature type="transmembrane region" description="Helical" evidence="7">
    <location>
        <begin position="392"/>
        <end position="417"/>
    </location>
</feature>
<feature type="region of interest" description="Disordered" evidence="6">
    <location>
        <begin position="259"/>
        <end position="287"/>
    </location>
</feature>
<keyword evidence="4 7" id="KW-1133">Transmembrane helix</keyword>
<dbReference type="GO" id="GO:0022857">
    <property type="term" value="F:transmembrane transporter activity"/>
    <property type="evidence" value="ECO:0007669"/>
    <property type="project" value="InterPro"/>
</dbReference>
<name>A0AAW1NYM8_9CHLO</name>
<dbReference type="GO" id="GO:0016020">
    <property type="term" value="C:membrane"/>
    <property type="evidence" value="ECO:0007669"/>
    <property type="project" value="UniProtKB-SubCell"/>
</dbReference>
<comment type="subcellular location">
    <subcellularLocation>
        <location evidence="1">Membrane</location>
        <topology evidence="1">Multi-pass membrane protein</topology>
    </subcellularLocation>
</comment>
<dbReference type="EMBL" id="JALJOQ010000090">
    <property type="protein sequence ID" value="KAK9799374.1"/>
    <property type="molecule type" value="Genomic_DNA"/>
</dbReference>
<dbReference type="Pfam" id="PF07690">
    <property type="entry name" value="MFS_1"/>
    <property type="match status" value="1"/>
</dbReference>
<accession>A0AAW1NYM8</accession>
<evidence type="ECO:0000256" key="5">
    <source>
        <dbReference type="ARBA" id="ARBA00023136"/>
    </source>
</evidence>
<feature type="transmembrane region" description="Helical" evidence="7">
    <location>
        <begin position="167"/>
        <end position="189"/>
    </location>
</feature>
<evidence type="ECO:0000256" key="7">
    <source>
        <dbReference type="SAM" id="Phobius"/>
    </source>
</evidence>
<dbReference type="InterPro" id="IPR011701">
    <property type="entry name" value="MFS"/>
</dbReference>
<dbReference type="PANTHER" id="PTHR23504">
    <property type="entry name" value="MAJOR FACILITATOR SUPERFAMILY DOMAIN-CONTAINING PROTEIN 10"/>
    <property type="match status" value="1"/>
</dbReference>
<dbReference type="InterPro" id="IPR020846">
    <property type="entry name" value="MFS_dom"/>
</dbReference>
<evidence type="ECO:0000313" key="9">
    <source>
        <dbReference type="EMBL" id="KAK9799374.1"/>
    </source>
</evidence>
<evidence type="ECO:0000256" key="1">
    <source>
        <dbReference type="ARBA" id="ARBA00004141"/>
    </source>
</evidence>
<proteinExistence type="predicted"/>
<dbReference type="PROSITE" id="PS00216">
    <property type="entry name" value="SUGAR_TRANSPORT_1"/>
    <property type="match status" value="1"/>
</dbReference>
<keyword evidence="3 7" id="KW-0812">Transmembrane</keyword>
<feature type="transmembrane region" description="Helical" evidence="7">
    <location>
        <begin position="327"/>
        <end position="350"/>
    </location>
</feature>
<evidence type="ECO:0000256" key="2">
    <source>
        <dbReference type="ARBA" id="ARBA00022448"/>
    </source>
</evidence>
<keyword evidence="5 7" id="KW-0472">Membrane</keyword>
<dbReference type="InterPro" id="IPR005829">
    <property type="entry name" value="Sugar_transporter_CS"/>
</dbReference>
<evidence type="ECO:0000256" key="3">
    <source>
        <dbReference type="ARBA" id="ARBA00022692"/>
    </source>
</evidence>
<feature type="transmembrane region" description="Helical" evidence="7">
    <location>
        <begin position="362"/>
        <end position="380"/>
    </location>
</feature>
<organism evidence="9 10">
    <name type="scientific">Symbiochloris irregularis</name>
    <dbReference type="NCBI Taxonomy" id="706552"/>
    <lineage>
        <taxon>Eukaryota</taxon>
        <taxon>Viridiplantae</taxon>
        <taxon>Chlorophyta</taxon>
        <taxon>core chlorophytes</taxon>
        <taxon>Trebouxiophyceae</taxon>
        <taxon>Trebouxiales</taxon>
        <taxon>Trebouxiaceae</taxon>
        <taxon>Symbiochloris</taxon>
    </lineage>
</organism>
<feature type="transmembrane region" description="Helical" evidence="7">
    <location>
        <begin position="461"/>
        <end position="481"/>
    </location>
</feature>
<gene>
    <name evidence="9" type="ORF">WJX73_005735</name>
</gene>
<dbReference type="PROSITE" id="PS50850">
    <property type="entry name" value="MFS"/>
    <property type="match status" value="1"/>
</dbReference>
<keyword evidence="2" id="KW-0813">Transport</keyword>
<feature type="transmembrane region" description="Helical" evidence="7">
    <location>
        <begin position="213"/>
        <end position="234"/>
    </location>
</feature>
<evidence type="ECO:0000259" key="8">
    <source>
        <dbReference type="PROSITE" id="PS50850"/>
    </source>
</evidence>
<dbReference type="Gene3D" id="1.20.1250.20">
    <property type="entry name" value="MFS general substrate transporter like domains"/>
    <property type="match status" value="1"/>
</dbReference>
<feature type="domain" description="Major facilitator superfamily (MFS) profile" evidence="8">
    <location>
        <begin position="37"/>
        <end position="482"/>
    </location>
</feature>
<feature type="compositionally biased region" description="Polar residues" evidence="6">
    <location>
        <begin position="259"/>
        <end position="273"/>
    </location>
</feature>
<comment type="caution">
    <text evidence="9">The sequence shown here is derived from an EMBL/GenBank/DDBJ whole genome shotgun (WGS) entry which is preliminary data.</text>
</comment>
<evidence type="ECO:0000256" key="4">
    <source>
        <dbReference type="ARBA" id="ARBA00022989"/>
    </source>
</evidence>
<dbReference type="Proteomes" id="UP001465755">
    <property type="component" value="Unassembled WGS sequence"/>
</dbReference>
<reference evidence="9 10" key="1">
    <citation type="journal article" date="2024" name="Nat. Commun.">
        <title>Phylogenomics reveals the evolutionary origins of lichenization in chlorophyte algae.</title>
        <authorList>
            <person name="Puginier C."/>
            <person name="Libourel C."/>
            <person name="Otte J."/>
            <person name="Skaloud P."/>
            <person name="Haon M."/>
            <person name="Grisel S."/>
            <person name="Petersen M."/>
            <person name="Berrin J.G."/>
            <person name="Delaux P.M."/>
            <person name="Dal Grande F."/>
            <person name="Keller J."/>
        </authorList>
    </citation>
    <scope>NUCLEOTIDE SEQUENCE [LARGE SCALE GENOMIC DNA]</scope>
    <source>
        <strain evidence="9 10">SAG 2036</strain>
    </source>
</reference>
<dbReference type="SUPFAM" id="SSF103473">
    <property type="entry name" value="MFS general substrate transporter"/>
    <property type="match status" value="1"/>
</dbReference>
<keyword evidence="10" id="KW-1185">Reference proteome</keyword>
<protein>
    <recommendedName>
        <fullName evidence="8">Major facilitator superfamily (MFS) profile domain-containing protein</fullName>
    </recommendedName>
</protein>